<gene>
    <name evidence="1" type="ORF">H2198_000879</name>
</gene>
<reference evidence="1" key="1">
    <citation type="submission" date="2022-10" db="EMBL/GenBank/DDBJ databases">
        <title>Culturing micro-colonial fungi from biological soil crusts in the Mojave desert and describing Neophaeococcomyces mojavensis, and introducing the new genera and species Taxawa tesnikishii.</title>
        <authorList>
            <person name="Kurbessoian T."/>
            <person name="Stajich J.E."/>
        </authorList>
    </citation>
    <scope>NUCLEOTIDE SEQUENCE</scope>
    <source>
        <strain evidence="1">JES_112</strain>
    </source>
</reference>
<dbReference type="EMBL" id="JAPDRQ010000009">
    <property type="protein sequence ID" value="KAJ9663362.1"/>
    <property type="molecule type" value="Genomic_DNA"/>
</dbReference>
<proteinExistence type="predicted"/>
<evidence type="ECO:0000313" key="2">
    <source>
        <dbReference type="Proteomes" id="UP001172386"/>
    </source>
</evidence>
<evidence type="ECO:0000313" key="1">
    <source>
        <dbReference type="EMBL" id="KAJ9663362.1"/>
    </source>
</evidence>
<name>A0ACC3AJ63_9EURO</name>
<keyword evidence="2" id="KW-1185">Reference proteome</keyword>
<organism evidence="1 2">
    <name type="scientific">Neophaeococcomyces mojaviensis</name>
    <dbReference type="NCBI Taxonomy" id="3383035"/>
    <lineage>
        <taxon>Eukaryota</taxon>
        <taxon>Fungi</taxon>
        <taxon>Dikarya</taxon>
        <taxon>Ascomycota</taxon>
        <taxon>Pezizomycotina</taxon>
        <taxon>Eurotiomycetes</taxon>
        <taxon>Chaetothyriomycetidae</taxon>
        <taxon>Chaetothyriales</taxon>
        <taxon>Chaetothyriales incertae sedis</taxon>
        <taxon>Neophaeococcomyces</taxon>
    </lineage>
</organism>
<comment type="caution">
    <text evidence="1">The sequence shown here is derived from an EMBL/GenBank/DDBJ whole genome shotgun (WGS) entry which is preliminary data.</text>
</comment>
<accession>A0ACC3AJ63</accession>
<dbReference type="Proteomes" id="UP001172386">
    <property type="component" value="Unassembled WGS sequence"/>
</dbReference>
<sequence length="798" mass="90071">MDTLGPFLSSDKTGRNSSHSNGSTRYIHTGTGAQKIINNSGYIGEYSGSGNPTFNFGPVLPGRTNFTGAYAHSSLHSVATYVPRPELEQQLQAQLSASADPQQSKEPRTVVIWGLGGAGKSQLALRYVQKHQQDYQAVFWIEAGRKETIERDYVQIYKQLYPSLSSSNATMPVEDAITGVNSWLQGQDKRCLWVMDSADEVEDDTSELYVDLNHYLPNAPQLDRIVTTRSSRVQGMNSQGAIEVKEMTEPEAVDLFRRCANLLAKSKHDEQEVLKIVKELGCLALAVTLAGSYVREDPEMSSDLSLYLLAFQQRRAQLLSQKPHRLVYQYGESVLSTWEISYSTIQRQSPAAAKLLNVLAFLNFDDIFLNLFVERPTIPTRQQLSLQDHNIATIAEKPRWVQILSSNGASVNHDSIKSAFKTLHAYSLVSWRSDQQAYRMHKLVHAWGHDRLSVEQGRAWSSAALELLCDRQGDVNIERRLVPHVMANFIAVSSAYEGDHQVSAEDRNGLSWVVRLLHRLGRWDDEYRVRVFLREVMEATLGLEHPDTLTSMNDLALVLSNQGKYEQAEEMHGQTLEVQKKVLGHEHPDTLTSMNNLALVLSRQGKYEQAEEMHGQTLEVQKKVLGHEHLTTLASMNNPAAVLSRQGKYERAKEMYRQTLELMKRVQGLEHSDILWSVGGLATVLRDQDKYKQAEEMYRQILELQKVLGHEHPVTLTSMNNLALVLSRQGKYEQAEEMHGQTLEVQKKVLGHEHPDTLTSMNSLNVVRISKNVSIIVRKTMRTIAIVGLLWLVLGTVW</sequence>
<protein>
    <submittedName>
        <fullName evidence="1">Uncharacterized protein</fullName>
    </submittedName>
</protein>